<evidence type="ECO:0000256" key="4">
    <source>
        <dbReference type="ARBA" id="ARBA00006389"/>
    </source>
</evidence>
<evidence type="ECO:0000256" key="7">
    <source>
        <dbReference type="ARBA" id="ARBA00022827"/>
    </source>
</evidence>
<evidence type="ECO:0000256" key="10">
    <source>
        <dbReference type="SAM" id="MobiDB-lite"/>
    </source>
</evidence>
<feature type="region of interest" description="Disordered" evidence="10">
    <location>
        <begin position="615"/>
        <end position="639"/>
    </location>
</feature>
<evidence type="ECO:0000256" key="3">
    <source>
        <dbReference type="ARBA" id="ARBA00005012"/>
    </source>
</evidence>
<dbReference type="Proteomes" id="UP000183155">
    <property type="component" value="Unassembled WGS sequence"/>
</dbReference>
<keyword evidence="12" id="KW-1185">Reference proteome</keyword>
<comment type="catalytic activity">
    <reaction evidence="1 9">
        <text>(S)-malate + a quinone = a quinol + oxaloacetate</text>
        <dbReference type="Rhea" id="RHEA:46012"/>
        <dbReference type="ChEBI" id="CHEBI:15589"/>
        <dbReference type="ChEBI" id="CHEBI:16452"/>
        <dbReference type="ChEBI" id="CHEBI:24646"/>
        <dbReference type="ChEBI" id="CHEBI:132124"/>
        <dbReference type="EC" id="1.1.5.4"/>
    </reaction>
</comment>
<evidence type="ECO:0000256" key="9">
    <source>
        <dbReference type="HAMAP-Rule" id="MF_00212"/>
    </source>
</evidence>
<protein>
    <recommendedName>
        <fullName evidence="9">Probable malate:quinone oxidoreductase</fullName>
        <ecNumber evidence="9">1.1.5.4</ecNumber>
    </recommendedName>
    <alternativeName>
        <fullName evidence="9">MQO</fullName>
    </alternativeName>
    <alternativeName>
        <fullName evidence="9">Malate dehydrogenase [quinone]</fullName>
    </alternativeName>
</protein>
<keyword evidence="6 9" id="KW-0285">Flavoprotein</keyword>
<feature type="compositionally biased region" description="Low complexity" evidence="10">
    <location>
        <begin position="615"/>
        <end position="624"/>
    </location>
</feature>
<keyword evidence="7 9" id="KW-0274">FAD</keyword>
<evidence type="ECO:0000256" key="2">
    <source>
        <dbReference type="ARBA" id="ARBA00001974"/>
    </source>
</evidence>
<dbReference type="HAMAP" id="MF_00212">
    <property type="entry name" value="MQO"/>
    <property type="match status" value="1"/>
</dbReference>
<dbReference type="NCBIfam" id="NF003611">
    <property type="entry name" value="PRK05257.3-2"/>
    <property type="match status" value="1"/>
</dbReference>
<dbReference type="NCBIfam" id="TIGR01320">
    <property type="entry name" value="mal_quin_oxido"/>
    <property type="match status" value="1"/>
</dbReference>
<dbReference type="NCBIfam" id="NF003605">
    <property type="entry name" value="PRK05257.1-4"/>
    <property type="match status" value="1"/>
</dbReference>
<proteinExistence type="inferred from homology"/>
<dbReference type="Pfam" id="PF06039">
    <property type="entry name" value="Mqo"/>
    <property type="match status" value="1"/>
</dbReference>
<sequence>MGGVKELGRSNLSWATTVTHNINVTQVAEAKTNKRSASKVHISEVYSEHRPYISARKRPDGCLIPGDLPGMSRFSHGSYTGRMAFYLRYDKMLKKMNKGLLGLALSMGLSSVQAAETKHVDVVLIGGGIMSTTLGVWLNELEPGMSMEMIERLDGVAQESSNGWNNAGTGHSALAELNYTPEDKNGNVEIPKAIDINEAFQVSRQFWSWQVKNGVLKDPRSFINSTPHMSFVWGDDNIKFLKKRYEALQASPLFAGMQYSEDPVQIKKWVPLMMEERDPNQKIAATWSPLGTDVNFGEITRQFAAHLQTLPNFSLKLSSEVQDIKRNEDGSWRVVYKNLKDGSEAQTDAKFVFIGAGGGALHLLQKSGIPEAKEYAGFPVGGSFLVTENPTIAEQHLAKAYGKASVGAPPMSVPHLDTRVLDGKRVILFGPFATFSTKFLKEGSYFDLLTSTTTHNIWPMAKVGVEQYPLVEYLAGQLMLSDEDRMNALKEYFPNAKSQDWRLWQAGQRVQIIKRDEEKGGVLKLGTEIVSAKDGSIAGLLGASPGASTAAPIMLTVLETVFKDKVASPEWQAKLHQIVPSYGTKLNGSPERVAQEWAYTSEVLQLTPPPAIPAATATQAAPAAPATPAPSNPAADMAL</sequence>
<reference evidence="11 12" key="1">
    <citation type="submission" date="2016-10" db="EMBL/GenBank/DDBJ databases">
        <authorList>
            <person name="Varghese N."/>
            <person name="Submissions S."/>
        </authorList>
    </citation>
    <scope>NUCLEOTIDE SEQUENCE [LARGE SCALE GENOMIC DNA]</scope>
    <source>
        <strain evidence="11 12">BS3652</strain>
    </source>
</reference>
<comment type="caution">
    <text evidence="11">The sequence shown here is derived from an EMBL/GenBank/DDBJ whole genome shotgun (WGS) entry which is preliminary data.</text>
</comment>
<evidence type="ECO:0000313" key="11">
    <source>
        <dbReference type="EMBL" id="SEC59473.1"/>
    </source>
</evidence>
<dbReference type="Gene3D" id="3.30.9.10">
    <property type="entry name" value="D-Amino Acid Oxidase, subunit A, domain 2"/>
    <property type="match status" value="1"/>
</dbReference>
<dbReference type="InterPro" id="IPR036188">
    <property type="entry name" value="FAD/NAD-bd_sf"/>
</dbReference>
<comment type="cofactor">
    <cofactor evidence="2 9">
        <name>FAD</name>
        <dbReference type="ChEBI" id="CHEBI:57692"/>
    </cofactor>
</comment>
<evidence type="ECO:0000256" key="1">
    <source>
        <dbReference type="ARBA" id="ARBA00001139"/>
    </source>
</evidence>
<keyword evidence="5 9" id="KW-0816">Tricarboxylic acid cycle</keyword>
<accession>A0A1H4TSJ6</accession>
<name>A0A1H4TSJ6_PSETA</name>
<gene>
    <name evidence="9" type="primary">mqo</name>
    <name evidence="11" type="ORF">SAMN04490203_2716</name>
</gene>
<dbReference type="InterPro" id="IPR006231">
    <property type="entry name" value="MQO"/>
</dbReference>
<comment type="similarity">
    <text evidence="4 9">Belongs to the MQO family.</text>
</comment>
<comment type="pathway">
    <text evidence="3 9">Carbohydrate metabolism; tricarboxylic acid cycle; oxaloacetate from (S)-malate (quinone route): step 1/1.</text>
</comment>
<organism evidence="11 12">
    <name type="scientific">Pseudomonas taetrolens</name>
    <dbReference type="NCBI Taxonomy" id="47884"/>
    <lineage>
        <taxon>Bacteria</taxon>
        <taxon>Pseudomonadati</taxon>
        <taxon>Pseudomonadota</taxon>
        <taxon>Gammaproteobacteria</taxon>
        <taxon>Pseudomonadales</taxon>
        <taxon>Pseudomonadaceae</taxon>
        <taxon>Pseudomonas</taxon>
    </lineage>
</organism>
<dbReference type="Gene3D" id="3.50.50.60">
    <property type="entry name" value="FAD/NAD(P)-binding domain"/>
    <property type="match status" value="1"/>
</dbReference>
<dbReference type="EMBL" id="FNRS01000001">
    <property type="protein sequence ID" value="SEC59473.1"/>
    <property type="molecule type" value="Genomic_DNA"/>
</dbReference>
<evidence type="ECO:0000256" key="6">
    <source>
        <dbReference type="ARBA" id="ARBA00022630"/>
    </source>
</evidence>
<dbReference type="EC" id="1.1.5.4" evidence="9"/>
<dbReference type="PANTHER" id="PTHR43104">
    <property type="entry name" value="L-2-HYDROXYGLUTARATE DEHYDROGENASE, MITOCHONDRIAL"/>
    <property type="match status" value="1"/>
</dbReference>
<evidence type="ECO:0000313" key="12">
    <source>
        <dbReference type="Proteomes" id="UP000183155"/>
    </source>
</evidence>
<evidence type="ECO:0000256" key="8">
    <source>
        <dbReference type="ARBA" id="ARBA00023002"/>
    </source>
</evidence>
<dbReference type="NCBIfam" id="NF003603">
    <property type="entry name" value="PRK05257.1-1"/>
    <property type="match status" value="1"/>
</dbReference>
<dbReference type="PANTHER" id="PTHR43104:SF2">
    <property type="entry name" value="L-2-HYDROXYGLUTARATE DEHYDROGENASE, MITOCHONDRIAL"/>
    <property type="match status" value="1"/>
</dbReference>
<evidence type="ECO:0000256" key="5">
    <source>
        <dbReference type="ARBA" id="ARBA00022532"/>
    </source>
</evidence>
<keyword evidence="8 9" id="KW-0560">Oxidoreductase</keyword>
<dbReference type="NCBIfam" id="NF009875">
    <property type="entry name" value="PRK13339.1"/>
    <property type="match status" value="1"/>
</dbReference>
<dbReference type="NCBIfam" id="NF003606">
    <property type="entry name" value="PRK05257.2-1"/>
    <property type="match status" value="1"/>
</dbReference>
<dbReference type="SUPFAM" id="SSF51905">
    <property type="entry name" value="FAD/NAD(P)-binding domain"/>
    <property type="match status" value="1"/>
</dbReference>